<dbReference type="EMBL" id="MDYL01000010">
    <property type="protein sequence ID" value="OQD74660.1"/>
    <property type="molecule type" value="Genomic_DNA"/>
</dbReference>
<dbReference type="PANTHER" id="PTHR32470">
    <property type="entry name" value="ADH DEHYDROGENASE [UBIQUINONE] 1 ALPHA SUBCOMPLEX ASSEMBLY FACTOR 2"/>
    <property type="match status" value="1"/>
</dbReference>
<gene>
    <name evidence="3" type="ORF">PENDEC_c010G04122</name>
</gene>
<comment type="similarity">
    <text evidence="1">Belongs to the complex I NDUFA12 subunit family.</text>
</comment>
<dbReference type="GO" id="GO:0005739">
    <property type="term" value="C:mitochondrion"/>
    <property type="evidence" value="ECO:0007669"/>
    <property type="project" value="TreeGrafter"/>
</dbReference>
<keyword evidence="4" id="KW-1185">Reference proteome</keyword>
<dbReference type="PANTHER" id="PTHR32470:SF2">
    <property type="entry name" value="NADH DEHYDROGENASE [UBIQUINONE] 1 ALPHA SUBCOMPLEX ASSEMBLY FACTOR 2"/>
    <property type="match status" value="1"/>
</dbReference>
<dbReference type="OrthoDB" id="10255576at2759"/>
<evidence type="ECO:0000256" key="1">
    <source>
        <dbReference type="ARBA" id="ARBA00007355"/>
    </source>
</evidence>
<dbReference type="OMA" id="TAQWHQW"/>
<dbReference type="Proteomes" id="UP000191522">
    <property type="component" value="Unassembled WGS sequence"/>
</dbReference>
<proteinExistence type="inferred from homology"/>
<accession>A0A1V6PC79</accession>
<dbReference type="STRING" id="69771.A0A1V6PC79"/>
<protein>
    <submittedName>
        <fullName evidence="3">Uncharacterized protein</fullName>
    </submittedName>
</protein>
<name>A0A1V6PC79_PENDC</name>
<dbReference type="AlphaFoldDB" id="A0A1V6PC79"/>
<dbReference type="Pfam" id="PF05071">
    <property type="entry name" value="NDUFA12"/>
    <property type="match status" value="1"/>
</dbReference>
<feature type="compositionally biased region" description="Polar residues" evidence="2">
    <location>
        <begin position="146"/>
        <end position="191"/>
    </location>
</feature>
<sequence>MECSGLFIFGSDDVPDLLFFPQLFLHASSNFTPRKMVNSLWSKWKSLRLPWRKTWMVGQDLAGNTFWVFRQPGTNKLRRIAKFDPGTHFDEVKVTPQWHQWLRYVREHPPTIEEQQQELVRQANMKELARLADERWASKPSFLDKPQTQQPNPTLQSSQATENTTPDNAASIQNGSAPTEQTPQPEPASTETNTKTKTKTKKLENPWDKAVNPGDDWQPDSWTPTSRR</sequence>
<evidence type="ECO:0000313" key="3">
    <source>
        <dbReference type="EMBL" id="OQD74660.1"/>
    </source>
</evidence>
<evidence type="ECO:0000313" key="4">
    <source>
        <dbReference type="Proteomes" id="UP000191522"/>
    </source>
</evidence>
<organism evidence="3 4">
    <name type="scientific">Penicillium decumbens</name>
    <dbReference type="NCBI Taxonomy" id="69771"/>
    <lineage>
        <taxon>Eukaryota</taxon>
        <taxon>Fungi</taxon>
        <taxon>Dikarya</taxon>
        <taxon>Ascomycota</taxon>
        <taxon>Pezizomycotina</taxon>
        <taxon>Eurotiomycetes</taxon>
        <taxon>Eurotiomycetidae</taxon>
        <taxon>Eurotiales</taxon>
        <taxon>Aspergillaceae</taxon>
        <taxon>Penicillium</taxon>
    </lineage>
</organism>
<dbReference type="InterPro" id="IPR007763">
    <property type="entry name" value="NDUFA12"/>
</dbReference>
<reference evidence="4" key="1">
    <citation type="journal article" date="2017" name="Nat. Microbiol.">
        <title>Global analysis of biosynthetic gene clusters reveals vast potential of secondary metabolite production in Penicillium species.</title>
        <authorList>
            <person name="Nielsen J.C."/>
            <person name="Grijseels S."/>
            <person name="Prigent S."/>
            <person name="Ji B."/>
            <person name="Dainat J."/>
            <person name="Nielsen K.F."/>
            <person name="Frisvad J.C."/>
            <person name="Workman M."/>
            <person name="Nielsen J."/>
        </authorList>
    </citation>
    <scope>NUCLEOTIDE SEQUENCE [LARGE SCALE GENOMIC DNA]</scope>
    <source>
        <strain evidence="4">IBT 11843</strain>
    </source>
</reference>
<comment type="caution">
    <text evidence="3">The sequence shown here is derived from an EMBL/GenBank/DDBJ whole genome shotgun (WGS) entry which is preliminary data.</text>
</comment>
<dbReference type="GO" id="GO:0045271">
    <property type="term" value="C:respiratory chain complex I"/>
    <property type="evidence" value="ECO:0007669"/>
    <property type="project" value="InterPro"/>
</dbReference>
<dbReference type="GO" id="GO:0032981">
    <property type="term" value="P:mitochondrial respiratory chain complex I assembly"/>
    <property type="evidence" value="ECO:0007669"/>
    <property type="project" value="TreeGrafter"/>
</dbReference>
<evidence type="ECO:0000256" key="2">
    <source>
        <dbReference type="SAM" id="MobiDB-lite"/>
    </source>
</evidence>
<dbReference type="InterPro" id="IPR052618">
    <property type="entry name" value="ComplexI_NDUFA12"/>
</dbReference>
<feature type="region of interest" description="Disordered" evidence="2">
    <location>
        <begin position="141"/>
        <end position="228"/>
    </location>
</feature>